<dbReference type="InterPro" id="IPR029056">
    <property type="entry name" value="Ribokinase-like"/>
</dbReference>
<proteinExistence type="predicted"/>
<protein>
    <recommendedName>
        <fullName evidence="5">Carbohydrate kinase PfkB domain-containing protein</fullName>
    </recommendedName>
</protein>
<gene>
    <name evidence="6" type="ORF">MNEG_12197</name>
</gene>
<dbReference type="RefSeq" id="XP_013894786.1">
    <property type="nucleotide sequence ID" value="XM_014039332.1"/>
</dbReference>
<dbReference type="PANTHER" id="PTHR42909">
    <property type="entry name" value="ZGC:136858"/>
    <property type="match status" value="1"/>
</dbReference>
<accession>A0A0D2M355</accession>
<dbReference type="PROSITE" id="PS00584">
    <property type="entry name" value="PFKB_KINASES_2"/>
    <property type="match status" value="1"/>
</dbReference>
<reference evidence="6 7" key="1">
    <citation type="journal article" date="2013" name="BMC Genomics">
        <title>Reconstruction of the lipid metabolism for the microalga Monoraphidium neglectum from its genome sequence reveals characteristics suitable for biofuel production.</title>
        <authorList>
            <person name="Bogen C."/>
            <person name="Al-Dilaimi A."/>
            <person name="Albersmeier A."/>
            <person name="Wichmann J."/>
            <person name="Grundmann M."/>
            <person name="Rupp O."/>
            <person name="Lauersen K.J."/>
            <person name="Blifernez-Klassen O."/>
            <person name="Kalinowski J."/>
            <person name="Goesmann A."/>
            <person name="Mussgnug J.H."/>
            <person name="Kruse O."/>
        </authorList>
    </citation>
    <scope>NUCLEOTIDE SEQUENCE [LARGE SCALE GENOMIC DNA]</scope>
    <source>
        <strain evidence="6 7">SAG 48.87</strain>
    </source>
</reference>
<dbReference type="InterPro" id="IPR002173">
    <property type="entry name" value="Carboh/pur_kinase_PfkB_CS"/>
</dbReference>
<evidence type="ECO:0000256" key="1">
    <source>
        <dbReference type="ARBA" id="ARBA00022679"/>
    </source>
</evidence>
<dbReference type="GO" id="GO:0016798">
    <property type="term" value="F:hydrolase activity, acting on glycosyl bonds"/>
    <property type="evidence" value="ECO:0007669"/>
    <property type="project" value="TreeGrafter"/>
</dbReference>
<dbReference type="InterPro" id="IPR011611">
    <property type="entry name" value="PfkB_dom"/>
</dbReference>
<dbReference type="AlphaFoldDB" id="A0A0D2M355"/>
<feature type="compositionally biased region" description="Polar residues" evidence="4">
    <location>
        <begin position="118"/>
        <end position="128"/>
    </location>
</feature>
<evidence type="ECO:0000313" key="6">
    <source>
        <dbReference type="EMBL" id="KIY95766.1"/>
    </source>
</evidence>
<feature type="region of interest" description="Disordered" evidence="4">
    <location>
        <begin position="299"/>
        <end position="337"/>
    </location>
</feature>
<dbReference type="GO" id="GO:0016301">
    <property type="term" value="F:kinase activity"/>
    <property type="evidence" value="ECO:0007669"/>
    <property type="project" value="UniProtKB-KW"/>
</dbReference>
<sequence>MLLRWLLLRLLPLLGLLLLLLVVALLLPLLTLQLLVGCTPVARESAAQQQCTRQGKGGPDYKRDDQGLLPCSCRHEAWGEAPGGRDPVPQRAGRPILAAQNFGAAALCLASTGGINSSDDPNNSGSRQASGAHASGSTSSNAGSNDRSSSSNSSSSKSRGGGAAETNTGASGGSGRSRGEPGAAAAAAARGGVLFISVLGRDPPGDMLAAHCQSLGLPPRGLMRPHGAATPCVSIVFDSSGEVAASVADVAALERHLTPEALAGFSGDVARARLCVDVLHQLAYITPNADELRAIAAEHARRGGGRHQAQPQQQQRQQREEQHRGPPAGASGGGGADAAAAAARQLADIAPAAAPLLASGLGAVVLTLGEAGAALLTLERSIGGGSGGGGGAEVVARHIPAAPAHVRSVSGAGDCLAAGFAAALARGAAPGRALAEGTLAARAAVECEGNVPGRAALVAAVGDEGAVTRQLARMRVLRFRVASPL</sequence>
<dbReference type="Gene3D" id="3.40.1190.20">
    <property type="match status" value="1"/>
</dbReference>
<dbReference type="GO" id="GO:0004730">
    <property type="term" value="F:pseudouridylate synthase activity"/>
    <property type="evidence" value="ECO:0007669"/>
    <property type="project" value="TreeGrafter"/>
</dbReference>
<feature type="domain" description="Carbohydrate kinase PfkB" evidence="5">
    <location>
        <begin position="345"/>
        <end position="449"/>
    </location>
</feature>
<dbReference type="GeneID" id="25729535"/>
<name>A0A0D2M355_9CHLO</name>
<organism evidence="6 7">
    <name type="scientific">Monoraphidium neglectum</name>
    <dbReference type="NCBI Taxonomy" id="145388"/>
    <lineage>
        <taxon>Eukaryota</taxon>
        <taxon>Viridiplantae</taxon>
        <taxon>Chlorophyta</taxon>
        <taxon>core chlorophytes</taxon>
        <taxon>Chlorophyceae</taxon>
        <taxon>CS clade</taxon>
        <taxon>Sphaeropleales</taxon>
        <taxon>Selenastraceae</taxon>
        <taxon>Monoraphidium</taxon>
    </lineage>
</organism>
<feature type="compositionally biased region" description="Low complexity" evidence="4">
    <location>
        <begin position="307"/>
        <end position="316"/>
    </location>
</feature>
<dbReference type="PANTHER" id="PTHR42909:SF1">
    <property type="entry name" value="CARBOHYDRATE KINASE PFKB DOMAIN-CONTAINING PROTEIN"/>
    <property type="match status" value="1"/>
</dbReference>
<feature type="compositionally biased region" description="Low complexity" evidence="4">
    <location>
        <begin position="129"/>
        <end position="158"/>
    </location>
</feature>
<evidence type="ECO:0000256" key="3">
    <source>
        <dbReference type="ARBA" id="ARBA00022777"/>
    </source>
</evidence>
<dbReference type="GO" id="GO:0046872">
    <property type="term" value="F:metal ion binding"/>
    <property type="evidence" value="ECO:0007669"/>
    <property type="project" value="UniProtKB-KW"/>
</dbReference>
<dbReference type="EMBL" id="KK103335">
    <property type="protein sequence ID" value="KIY95766.1"/>
    <property type="molecule type" value="Genomic_DNA"/>
</dbReference>
<keyword evidence="1" id="KW-0808">Transferase</keyword>
<evidence type="ECO:0000259" key="5">
    <source>
        <dbReference type="Pfam" id="PF00294"/>
    </source>
</evidence>
<dbReference type="KEGG" id="mng:MNEG_12197"/>
<dbReference type="GO" id="GO:0005737">
    <property type="term" value="C:cytoplasm"/>
    <property type="evidence" value="ECO:0007669"/>
    <property type="project" value="TreeGrafter"/>
</dbReference>
<dbReference type="Pfam" id="PF00294">
    <property type="entry name" value="PfkB"/>
    <property type="match status" value="1"/>
</dbReference>
<dbReference type="SUPFAM" id="SSF53613">
    <property type="entry name" value="Ribokinase-like"/>
    <property type="match status" value="1"/>
</dbReference>
<evidence type="ECO:0000256" key="4">
    <source>
        <dbReference type="SAM" id="MobiDB-lite"/>
    </source>
</evidence>
<evidence type="ECO:0000313" key="7">
    <source>
        <dbReference type="Proteomes" id="UP000054498"/>
    </source>
</evidence>
<evidence type="ECO:0000256" key="2">
    <source>
        <dbReference type="ARBA" id="ARBA00022723"/>
    </source>
</evidence>
<feature type="region of interest" description="Disordered" evidence="4">
    <location>
        <begin position="118"/>
        <end position="183"/>
    </location>
</feature>
<dbReference type="Proteomes" id="UP000054498">
    <property type="component" value="Unassembled WGS sequence"/>
</dbReference>
<dbReference type="STRING" id="145388.A0A0D2M355"/>
<keyword evidence="7" id="KW-1185">Reference proteome</keyword>
<keyword evidence="2" id="KW-0479">Metal-binding</keyword>
<dbReference type="OrthoDB" id="198885at2759"/>
<keyword evidence="3" id="KW-0418">Kinase</keyword>